<accession>A0A0V0Z7H3</accession>
<evidence type="ECO:0000256" key="2">
    <source>
        <dbReference type="SAM" id="MobiDB-lite"/>
    </source>
</evidence>
<evidence type="ECO:0000259" key="3">
    <source>
        <dbReference type="PROSITE" id="PS50994"/>
    </source>
</evidence>
<evidence type="ECO:0000256" key="1">
    <source>
        <dbReference type="ARBA" id="ARBA00012493"/>
    </source>
</evidence>
<evidence type="ECO:0000313" key="5">
    <source>
        <dbReference type="EMBL" id="KRY09447.1"/>
    </source>
</evidence>
<proteinExistence type="predicted"/>
<feature type="region of interest" description="Disordered" evidence="2">
    <location>
        <begin position="399"/>
        <end position="447"/>
    </location>
</feature>
<reference evidence="4 6" key="1">
    <citation type="submission" date="2015-01" db="EMBL/GenBank/DDBJ databases">
        <title>Evolution of Trichinella species and genotypes.</title>
        <authorList>
            <person name="Korhonen P.K."/>
            <person name="Edoardo P."/>
            <person name="Giuseppe L.R."/>
            <person name="Gasser R.B."/>
        </authorList>
    </citation>
    <scope>NUCLEOTIDE SEQUENCE [LARGE SCALE GENOMIC DNA]</scope>
    <source>
        <strain evidence="4">ISS2496</strain>
    </source>
</reference>
<dbReference type="PANTHER" id="PTHR37984">
    <property type="entry name" value="PROTEIN CBG26694"/>
    <property type="match status" value="1"/>
</dbReference>
<dbReference type="EC" id="2.7.7.49" evidence="1"/>
<dbReference type="Gene3D" id="3.30.420.10">
    <property type="entry name" value="Ribonuclease H-like superfamily/Ribonuclease H"/>
    <property type="match status" value="1"/>
</dbReference>
<dbReference type="Proteomes" id="UP000054783">
    <property type="component" value="Unassembled WGS sequence"/>
</dbReference>
<sequence length="469" mass="54639">MRKWVASKTVPTRCPSDISRALQSLLSQKDQMIIKDGILFRRRLAKHANHRAGDQFVVPQILRQEILHGLHSGPEGDHLGKKKTLWKVRQRFYWPDLSEDVADWCRKCQECSQRKNGSKRHQGQLQPHSAPYPMSQIGVDIIGPFQRTERGNRYILTVQDYFSKWPEAYPILDMTANTVARTLVNEFIFRYGAPESLHSDQGRNFEAALIKELCETFDIHKTRTTPYHPQSNGLVERFHRTLLTMLSARATTDRRNSDLILPMTLLAYRTSIHESTKATPYRILFGREAALPIVVMYGLPEIPPQTPAEYIWNLRNDLADSFKEIREKLKTESRRQKKWYDRGTTDYKFNIDDKVWLATPKKDKLDRTSEGPYRILQQCQAPKKKLIVHVDRLKRWYGTNPNAMQTRGKTPEQQVEADNNEERSHNVIITTSNQPEQETSQEQEFSRPKKTIITPRWLKDYVTAVSQTV</sequence>
<dbReference type="FunFam" id="3.30.420.10:FF:000032">
    <property type="entry name" value="Retrovirus-related Pol polyprotein from transposon 297-like Protein"/>
    <property type="match status" value="1"/>
</dbReference>
<dbReference type="InterPro" id="IPR012337">
    <property type="entry name" value="RNaseH-like_sf"/>
</dbReference>
<dbReference type="Gene3D" id="1.10.340.70">
    <property type="match status" value="1"/>
</dbReference>
<dbReference type="SUPFAM" id="SSF53098">
    <property type="entry name" value="Ribonuclease H-like"/>
    <property type="match status" value="1"/>
</dbReference>
<gene>
    <name evidence="4" type="primary">POL</name>
    <name evidence="5" type="ORF">T12_4700</name>
    <name evidence="4" type="ORF">T12_5492</name>
</gene>
<dbReference type="GO" id="GO:0003676">
    <property type="term" value="F:nucleic acid binding"/>
    <property type="evidence" value="ECO:0007669"/>
    <property type="project" value="InterPro"/>
</dbReference>
<organism evidence="4 6">
    <name type="scientific">Trichinella patagoniensis</name>
    <dbReference type="NCBI Taxonomy" id="990121"/>
    <lineage>
        <taxon>Eukaryota</taxon>
        <taxon>Metazoa</taxon>
        <taxon>Ecdysozoa</taxon>
        <taxon>Nematoda</taxon>
        <taxon>Enoplea</taxon>
        <taxon>Dorylaimia</taxon>
        <taxon>Trichinellida</taxon>
        <taxon>Trichinellidae</taxon>
        <taxon>Trichinella</taxon>
    </lineage>
</organism>
<dbReference type="GO" id="GO:0015074">
    <property type="term" value="P:DNA integration"/>
    <property type="evidence" value="ECO:0007669"/>
    <property type="project" value="InterPro"/>
</dbReference>
<evidence type="ECO:0000313" key="6">
    <source>
        <dbReference type="Proteomes" id="UP000054783"/>
    </source>
</evidence>
<keyword evidence="6" id="KW-1185">Reference proteome</keyword>
<name>A0A0V0Z7H3_9BILA</name>
<feature type="compositionally biased region" description="Polar residues" evidence="2">
    <location>
        <begin position="399"/>
        <end position="417"/>
    </location>
</feature>
<dbReference type="InterPro" id="IPR001584">
    <property type="entry name" value="Integrase_cat-core"/>
</dbReference>
<dbReference type="PROSITE" id="PS50994">
    <property type="entry name" value="INTEGRASE"/>
    <property type="match status" value="1"/>
</dbReference>
<dbReference type="InterPro" id="IPR041588">
    <property type="entry name" value="Integrase_H2C2"/>
</dbReference>
<feature type="compositionally biased region" description="Polar residues" evidence="2">
    <location>
        <begin position="427"/>
        <end position="443"/>
    </location>
</feature>
<feature type="domain" description="Integrase catalytic" evidence="3">
    <location>
        <begin position="129"/>
        <end position="288"/>
    </location>
</feature>
<dbReference type="InterPro" id="IPR036397">
    <property type="entry name" value="RNaseH_sf"/>
</dbReference>
<dbReference type="GO" id="GO:0003964">
    <property type="term" value="F:RNA-directed DNA polymerase activity"/>
    <property type="evidence" value="ECO:0007669"/>
    <property type="project" value="UniProtKB-EC"/>
</dbReference>
<comment type="caution">
    <text evidence="4">The sequence shown here is derived from an EMBL/GenBank/DDBJ whole genome shotgun (WGS) entry which is preliminary data.</text>
</comment>
<dbReference type="FunFam" id="1.10.340.70:FF:000001">
    <property type="entry name" value="Retrovirus-related Pol polyprotein from transposon gypsy-like Protein"/>
    <property type="match status" value="1"/>
</dbReference>
<dbReference type="Pfam" id="PF17921">
    <property type="entry name" value="Integrase_H2C2"/>
    <property type="match status" value="1"/>
</dbReference>
<dbReference type="AlphaFoldDB" id="A0A0V0Z7H3"/>
<dbReference type="EMBL" id="JYDQ01000274">
    <property type="protein sequence ID" value="KRY09447.1"/>
    <property type="molecule type" value="Genomic_DNA"/>
</dbReference>
<dbReference type="Pfam" id="PF00665">
    <property type="entry name" value="rve"/>
    <property type="match status" value="1"/>
</dbReference>
<evidence type="ECO:0000313" key="4">
    <source>
        <dbReference type="EMBL" id="KRY08473.1"/>
    </source>
</evidence>
<dbReference type="InterPro" id="IPR050951">
    <property type="entry name" value="Retrovirus_Pol_polyprotein"/>
</dbReference>
<dbReference type="PANTHER" id="PTHR37984:SF15">
    <property type="entry name" value="INTEGRASE CATALYTIC DOMAIN-CONTAINING PROTEIN"/>
    <property type="match status" value="1"/>
</dbReference>
<dbReference type="STRING" id="990121.A0A0V0Z7H3"/>
<dbReference type="EMBL" id="JYDQ01000332">
    <property type="protein sequence ID" value="KRY08473.1"/>
    <property type="molecule type" value="Genomic_DNA"/>
</dbReference>
<protein>
    <recommendedName>
        <fullName evidence="1">RNA-directed DNA polymerase</fullName>
        <ecNumber evidence="1">2.7.7.49</ecNumber>
    </recommendedName>
</protein>